<proteinExistence type="predicted"/>
<feature type="non-terminal residue" evidence="2">
    <location>
        <position position="1"/>
    </location>
</feature>
<dbReference type="InterPro" id="IPR003346">
    <property type="entry name" value="Transposase_20"/>
</dbReference>
<dbReference type="PANTHER" id="PTHR33055:SF3">
    <property type="entry name" value="PUTATIVE TRANSPOSASE FOR IS117-RELATED"/>
    <property type="match status" value="1"/>
</dbReference>
<gene>
    <name evidence="2" type="ORF">G6N73_35490</name>
</gene>
<keyword evidence="3" id="KW-1185">Reference proteome</keyword>
<evidence type="ECO:0000313" key="2">
    <source>
        <dbReference type="EMBL" id="NGO56192.1"/>
    </source>
</evidence>
<dbReference type="EMBL" id="JAAKZF010000228">
    <property type="protein sequence ID" value="NGO56192.1"/>
    <property type="molecule type" value="Genomic_DNA"/>
</dbReference>
<dbReference type="InterPro" id="IPR047650">
    <property type="entry name" value="Transpos_IS110"/>
</dbReference>
<protein>
    <submittedName>
        <fullName evidence="2">IS110 family transposase</fullName>
    </submittedName>
</protein>
<dbReference type="GO" id="GO:0006313">
    <property type="term" value="P:DNA transposition"/>
    <property type="evidence" value="ECO:0007669"/>
    <property type="project" value="InterPro"/>
</dbReference>
<organism evidence="2 3">
    <name type="scientific">Allomesorhizobium camelthorni</name>
    <dbReference type="NCBI Taxonomy" id="475069"/>
    <lineage>
        <taxon>Bacteria</taxon>
        <taxon>Pseudomonadati</taxon>
        <taxon>Pseudomonadota</taxon>
        <taxon>Alphaproteobacteria</taxon>
        <taxon>Hyphomicrobiales</taxon>
        <taxon>Phyllobacteriaceae</taxon>
        <taxon>Allomesorhizobium</taxon>
    </lineage>
</organism>
<dbReference type="RefSeq" id="WP_165034511.1">
    <property type="nucleotide sequence ID" value="NZ_JAAKZF010000228.1"/>
</dbReference>
<dbReference type="AlphaFoldDB" id="A0A6G4WMZ1"/>
<name>A0A6G4WMZ1_9HYPH</name>
<sequence>KLTALAFTAAVDDPERFRRSRDIGAYLGLVPRRYQSGEVDYTGSISKCGDRRTRSLLYESANVMLTRYKGPLKLKDWALAIAARSTMRKARIALARRLAIIMHAMLRHGTEFKPA</sequence>
<dbReference type="GO" id="GO:0003677">
    <property type="term" value="F:DNA binding"/>
    <property type="evidence" value="ECO:0007669"/>
    <property type="project" value="InterPro"/>
</dbReference>
<reference evidence="2 3" key="1">
    <citation type="submission" date="2020-02" db="EMBL/GenBank/DDBJ databases">
        <title>Genome sequence of strain CCNWXJ40-4.</title>
        <authorList>
            <person name="Gao J."/>
            <person name="Sun J."/>
        </authorList>
    </citation>
    <scope>NUCLEOTIDE SEQUENCE [LARGE SCALE GENOMIC DNA]</scope>
    <source>
        <strain evidence="2 3">CCNWXJ 40-4</strain>
    </source>
</reference>
<dbReference type="GO" id="GO:0004803">
    <property type="term" value="F:transposase activity"/>
    <property type="evidence" value="ECO:0007669"/>
    <property type="project" value="InterPro"/>
</dbReference>
<dbReference type="PANTHER" id="PTHR33055">
    <property type="entry name" value="TRANSPOSASE FOR INSERTION SEQUENCE ELEMENT IS1111A"/>
    <property type="match status" value="1"/>
</dbReference>
<dbReference type="Proteomes" id="UP001642900">
    <property type="component" value="Unassembled WGS sequence"/>
</dbReference>
<comment type="caution">
    <text evidence="2">The sequence shown here is derived from an EMBL/GenBank/DDBJ whole genome shotgun (WGS) entry which is preliminary data.</text>
</comment>
<evidence type="ECO:0000313" key="3">
    <source>
        <dbReference type="Proteomes" id="UP001642900"/>
    </source>
</evidence>
<dbReference type="Pfam" id="PF02371">
    <property type="entry name" value="Transposase_20"/>
    <property type="match status" value="1"/>
</dbReference>
<feature type="domain" description="Transposase IS116/IS110/IS902 C-terminal" evidence="1">
    <location>
        <begin position="2"/>
        <end position="71"/>
    </location>
</feature>
<accession>A0A6G4WMZ1</accession>
<evidence type="ECO:0000259" key="1">
    <source>
        <dbReference type="Pfam" id="PF02371"/>
    </source>
</evidence>